<dbReference type="KEGG" id="pmf:P9303_22011"/>
<dbReference type="BioCyc" id="PMAR59922:G1G80-1928-MONOMER"/>
<gene>
    <name evidence="1" type="ordered locus">P9303_22011</name>
</gene>
<protein>
    <submittedName>
        <fullName evidence="1">Uncharacterized protein</fullName>
    </submittedName>
</protein>
<evidence type="ECO:0000313" key="1">
    <source>
        <dbReference type="EMBL" id="ABM78936.1"/>
    </source>
</evidence>
<dbReference type="AlphaFoldDB" id="A2CBS6"/>
<sequence>MIDNGKVDNMPSDYSDSNEISTASSKTIATEIHAYYIHEIVVALGCLLRWSKPNKGLDEVVKWIASDKFALSKIKSIAASKKEEVSRLLTDSIRETQSRLDFTAIKASTRTLLHSSQSKRNDLMKFVEAILAGDPSQAGAVKTLRDDLMKKTIELGYPIPIIPQPTSAQVAEINKQQKNPVKLLSVTTTIRKLAIKLNQGEPVFDK</sequence>
<evidence type="ECO:0000313" key="2">
    <source>
        <dbReference type="Proteomes" id="UP000002274"/>
    </source>
</evidence>
<dbReference type="Proteomes" id="UP000002274">
    <property type="component" value="Chromosome"/>
</dbReference>
<dbReference type="HOGENOM" id="CLU_1330974_0_0_3"/>
<dbReference type="EMBL" id="CP000554">
    <property type="protein sequence ID" value="ABM78936.1"/>
    <property type="molecule type" value="Genomic_DNA"/>
</dbReference>
<dbReference type="RefSeq" id="WP_011826806.1">
    <property type="nucleotide sequence ID" value="NC_008820.1"/>
</dbReference>
<name>A2CBS6_PROM3</name>
<dbReference type="STRING" id="59922.P9303_22011"/>
<accession>A2CBS6</accession>
<proteinExistence type="predicted"/>
<reference evidence="1 2" key="1">
    <citation type="journal article" date="2007" name="PLoS Genet.">
        <title>Patterns and implications of gene gain and loss in the evolution of Prochlorococcus.</title>
        <authorList>
            <person name="Kettler G.C."/>
            <person name="Martiny A.C."/>
            <person name="Huang K."/>
            <person name="Zucker J."/>
            <person name="Coleman M.L."/>
            <person name="Rodrigue S."/>
            <person name="Chen F."/>
            <person name="Lapidus A."/>
            <person name="Ferriera S."/>
            <person name="Johnson J."/>
            <person name="Steglich C."/>
            <person name="Church G.M."/>
            <person name="Richardson P."/>
            <person name="Chisholm S.W."/>
        </authorList>
    </citation>
    <scope>NUCLEOTIDE SEQUENCE [LARGE SCALE GENOMIC DNA]</scope>
    <source>
        <strain evidence="1 2">MIT 9303</strain>
    </source>
</reference>
<organism evidence="1 2">
    <name type="scientific">Prochlorococcus marinus (strain MIT 9303)</name>
    <dbReference type="NCBI Taxonomy" id="59922"/>
    <lineage>
        <taxon>Bacteria</taxon>
        <taxon>Bacillati</taxon>
        <taxon>Cyanobacteriota</taxon>
        <taxon>Cyanophyceae</taxon>
        <taxon>Synechococcales</taxon>
        <taxon>Prochlorococcaceae</taxon>
        <taxon>Prochlorococcus</taxon>
    </lineage>
</organism>